<accession>A0ACB9LQ85</accession>
<comment type="caution">
    <text evidence="1">The sequence shown here is derived from an EMBL/GenBank/DDBJ whole genome shotgun (WGS) entry which is preliminary data.</text>
</comment>
<keyword evidence="2" id="KW-1185">Reference proteome</keyword>
<evidence type="ECO:0000313" key="2">
    <source>
        <dbReference type="Proteomes" id="UP000828941"/>
    </source>
</evidence>
<organism evidence="1 2">
    <name type="scientific">Bauhinia variegata</name>
    <name type="common">Purple orchid tree</name>
    <name type="synonym">Phanera variegata</name>
    <dbReference type="NCBI Taxonomy" id="167791"/>
    <lineage>
        <taxon>Eukaryota</taxon>
        <taxon>Viridiplantae</taxon>
        <taxon>Streptophyta</taxon>
        <taxon>Embryophyta</taxon>
        <taxon>Tracheophyta</taxon>
        <taxon>Spermatophyta</taxon>
        <taxon>Magnoliopsida</taxon>
        <taxon>eudicotyledons</taxon>
        <taxon>Gunneridae</taxon>
        <taxon>Pentapetalae</taxon>
        <taxon>rosids</taxon>
        <taxon>fabids</taxon>
        <taxon>Fabales</taxon>
        <taxon>Fabaceae</taxon>
        <taxon>Cercidoideae</taxon>
        <taxon>Cercideae</taxon>
        <taxon>Bauhiniinae</taxon>
        <taxon>Bauhinia</taxon>
    </lineage>
</organism>
<sequence>MDIEEPAMEFALMSKEELIKSVKAQFGMGLDPPICLLSLSEFEARIEEGSYYTCDDKDHPSHRCKKPFAILIAYEPEHGTCSLEVPVAKPKSEYTPIYVEE</sequence>
<proteinExistence type="predicted"/>
<evidence type="ECO:0000313" key="1">
    <source>
        <dbReference type="EMBL" id="KAI4313208.1"/>
    </source>
</evidence>
<name>A0ACB9LQ85_BAUVA</name>
<dbReference type="EMBL" id="CM039436">
    <property type="protein sequence ID" value="KAI4313208.1"/>
    <property type="molecule type" value="Genomic_DNA"/>
</dbReference>
<dbReference type="Proteomes" id="UP000828941">
    <property type="component" value="Chromosome 11"/>
</dbReference>
<gene>
    <name evidence="1" type="ORF">L6164_026204</name>
</gene>
<reference evidence="1 2" key="1">
    <citation type="journal article" date="2022" name="DNA Res.">
        <title>Chromosomal-level genome assembly of the orchid tree Bauhinia variegata (Leguminosae; Cercidoideae) supports the allotetraploid origin hypothesis of Bauhinia.</title>
        <authorList>
            <person name="Zhong Y."/>
            <person name="Chen Y."/>
            <person name="Zheng D."/>
            <person name="Pang J."/>
            <person name="Liu Y."/>
            <person name="Luo S."/>
            <person name="Meng S."/>
            <person name="Qian L."/>
            <person name="Wei D."/>
            <person name="Dai S."/>
            <person name="Zhou R."/>
        </authorList>
    </citation>
    <scope>NUCLEOTIDE SEQUENCE [LARGE SCALE GENOMIC DNA]</scope>
    <source>
        <strain evidence="1">BV-YZ2020</strain>
    </source>
</reference>
<protein>
    <submittedName>
        <fullName evidence="1">Uncharacterized protein</fullName>
    </submittedName>
</protein>